<name>A0A518K3H3_9BACT</name>
<feature type="domain" description="Transposase IS4-like" evidence="1">
    <location>
        <begin position="99"/>
        <end position="242"/>
    </location>
</feature>
<gene>
    <name evidence="2" type="ORF">Spa11_05250</name>
    <name evidence="3" type="ORF">Spa11_39970</name>
</gene>
<dbReference type="KEGG" id="bmei:Spa11_05250"/>
<keyword evidence="4" id="KW-1185">Reference proteome</keyword>
<proteinExistence type="predicted"/>
<organism evidence="2 4">
    <name type="scientific">Botrimarina mediterranea</name>
    <dbReference type="NCBI Taxonomy" id="2528022"/>
    <lineage>
        <taxon>Bacteria</taxon>
        <taxon>Pseudomonadati</taxon>
        <taxon>Planctomycetota</taxon>
        <taxon>Planctomycetia</taxon>
        <taxon>Pirellulales</taxon>
        <taxon>Lacipirellulaceae</taxon>
        <taxon>Botrimarina</taxon>
    </lineage>
</organism>
<evidence type="ECO:0000313" key="3">
    <source>
        <dbReference type="EMBL" id="QDV75775.1"/>
    </source>
</evidence>
<reference evidence="2 4" key="1">
    <citation type="submission" date="2019-02" db="EMBL/GenBank/DDBJ databases">
        <title>Deep-cultivation of Planctomycetes and their phenomic and genomic characterization uncovers novel biology.</title>
        <authorList>
            <person name="Wiegand S."/>
            <person name="Jogler M."/>
            <person name="Boedeker C."/>
            <person name="Pinto D."/>
            <person name="Vollmers J."/>
            <person name="Rivas-Marin E."/>
            <person name="Kohn T."/>
            <person name="Peeters S.H."/>
            <person name="Heuer A."/>
            <person name="Rast P."/>
            <person name="Oberbeckmann S."/>
            <person name="Bunk B."/>
            <person name="Jeske O."/>
            <person name="Meyerdierks A."/>
            <person name="Storesund J.E."/>
            <person name="Kallscheuer N."/>
            <person name="Luecker S."/>
            <person name="Lage O.M."/>
            <person name="Pohl T."/>
            <person name="Merkel B.J."/>
            <person name="Hornburger P."/>
            <person name="Mueller R.-W."/>
            <person name="Bruemmer F."/>
            <person name="Labrenz M."/>
            <person name="Spormann A.M."/>
            <person name="Op den Camp H."/>
            <person name="Overmann J."/>
            <person name="Amann R."/>
            <person name="Jetten M.S.M."/>
            <person name="Mascher T."/>
            <person name="Medema M.H."/>
            <person name="Devos D.P."/>
            <person name="Kaster A.-K."/>
            <person name="Ovreas L."/>
            <person name="Rohde M."/>
            <person name="Galperin M.Y."/>
            <person name="Jogler C."/>
        </authorList>
    </citation>
    <scope>NUCLEOTIDE SEQUENCE [LARGE SCALE GENOMIC DNA]</scope>
    <source>
        <strain evidence="2 4">Spa11</strain>
    </source>
</reference>
<evidence type="ECO:0000259" key="1">
    <source>
        <dbReference type="Pfam" id="PF01609"/>
    </source>
</evidence>
<dbReference type="KEGG" id="bmei:Spa11_39970"/>
<sequence length="285" mass="32511">MERELWEQLYAIARRLDNAWSGGFYRASEVVAVFLWAVVHDRPTSWACQPDNWPPQLSVPFPSQSTMSRRLRSRGVRELLGRLEQALGGDPRRWWLQRIDSKPLPIGSYSKDPDARVGRAANRFAKGYKLHVVWGEGPLPSVWRVEPMNTGDATAARPLLEELPGEGYVTGDRQYDSNPLHRVASPRHQIIAQQQRPGQALGHRRHEPSRVHCLEMLRRPFGQAVLAFRDPIERCFGNLTSFAGGLGPLPSWVRRLHRVHLWVQAKLLLNALRVLKRQKLVIATA</sequence>
<evidence type="ECO:0000313" key="2">
    <source>
        <dbReference type="EMBL" id="QDV72351.1"/>
    </source>
</evidence>
<protein>
    <recommendedName>
        <fullName evidence="1">Transposase IS4-like domain-containing protein</fullName>
    </recommendedName>
</protein>
<dbReference type="RefSeq" id="WP_145106905.1">
    <property type="nucleotide sequence ID" value="NZ_CP036349.1"/>
</dbReference>
<dbReference type="Pfam" id="PF01609">
    <property type="entry name" value="DDE_Tnp_1"/>
    <property type="match status" value="1"/>
</dbReference>
<evidence type="ECO:0000313" key="4">
    <source>
        <dbReference type="Proteomes" id="UP000316426"/>
    </source>
</evidence>
<accession>A0A518K3H3</accession>
<dbReference type="GO" id="GO:0006313">
    <property type="term" value="P:DNA transposition"/>
    <property type="evidence" value="ECO:0007669"/>
    <property type="project" value="InterPro"/>
</dbReference>
<dbReference type="AlphaFoldDB" id="A0A518K3H3"/>
<dbReference type="Proteomes" id="UP000316426">
    <property type="component" value="Chromosome"/>
</dbReference>
<dbReference type="EMBL" id="CP036349">
    <property type="protein sequence ID" value="QDV72351.1"/>
    <property type="molecule type" value="Genomic_DNA"/>
</dbReference>
<dbReference type="InterPro" id="IPR002559">
    <property type="entry name" value="Transposase_11"/>
</dbReference>
<dbReference type="GO" id="GO:0003677">
    <property type="term" value="F:DNA binding"/>
    <property type="evidence" value="ECO:0007669"/>
    <property type="project" value="InterPro"/>
</dbReference>
<dbReference type="EMBL" id="CP036349">
    <property type="protein sequence ID" value="QDV75775.1"/>
    <property type="molecule type" value="Genomic_DNA"/>
</dbReference>
<dbReference type="GO" id="GO:0004803">
    <property type="term" value="F:transposase activity"/>
    <property type="evidence" value="ECO:0007669"/>
    <property type="project" value="InterPro"/>
</dbReference>